<accession>K3VXM2</accession>
<protein>
    <submittedName>
        <fullName evidence="1">Uncharacterized protein</fullName>
    </submittedName>
</protein>
<dbReference type="GeneID" id="20369286"/>
<name>K3VXM2_FUSPC</name>
<evidence type="ECO:0000313" key="1">
    <source>
        <dbReference type="EMBL" id="EKJ69145.1"/>
    </source>
</evidence>
<comment type="caution">
    <text evidence="1">The sequence shown here is derived from an EMBL/GenBank/DDBJ whole genome shotgun (WGS) entry which is preliminary data.</text>
</comment>
<dbReference type="KEGG" id="fpu:FPSE_10669"/>
<organism evidence="1 2">
    <name type="scientific">Fusarium pseudograminearum (strain CS3096)</name>
    <name type="common">Wheat and barley crown-rot fungus</name>
    <dbReference type="NCBI Taxonomy" id="1028729"/>
    <lineage>
        <taxon>Eukaryota</taxon>
        <taxon>Fungi</taxon>
        <taxon>Dikarya</taxon>
        <taxon>Ascomycota</taxon>
        <taxon>Pezizomycotina</taxon>
        <taxon>Sordariomycetes</taxon>
        <taxon>Hypocreomycetidae</taxon>
        <taxon>Hypocreales</taxon>
        <taxon>Nectriaceae</taxon>
        <taxon>Fusarium</taxon>
    </lineage>
</organism>
<evidence type="ECO:0000313" key="2">
    <source>
        <dbReference type="Proteomes" id="UP000007978"/>
    </source>
</evidence>
<keyword evidence="2" id="KW-1185">Reference proteome</keyword>
<dbReference type="OrthoDB" id="5354164at2759"/>
<gene>
    <name evidence="1" type="ORF">FPSE_10669</name>
</gene>
<dbReference type="RefSeq" id="XP_009262061.1">
    <property type="nucleotide sequence ID" value="XM_009263786.1"/>
</dbReference>
<reference evidence="1 2" key="1">
    <citation type="journal article" date="2012" name="PLoS Pathog.">
        <title>Comparative pathogenomics reveals horizontally acquired novel virulence genes in fungi infecting cereal hosts.</title>
        <authorList>
            <person name="Gardiner D.M."/>
            <person name="McDonald M.C."/>
            <person name="Covarelli L."/>
            <person name="Solomon P.S."/>
            <person name="Rusu A.G."/>
            <person name="Marshall M."/>
            <person name="Kazan K."/>
            <person name="Chakraborty S."/>
            <person name="McDonald B.A."/>
            <person name="Manners J.M."/>
        </authorList>
    </citation>
    <scope>NUCLEOTIDE SEQUENCE [LARGE SCALE GENOMIC DNA]</scope>
    <source>
        <strain evidence="1 2">CS3096</strain>
    </source>
</reference>
<sequence length="967" mass="106650">MTSFGKLQAALASATNELTIAAANINFDFTLVKCEAPKEFQPLGSTLSKKRKENAEGGTAHITARRLGVLFEGILPPTPNLVKSYGTRVSEIAQSVEHGTSSNVEESLFAAHVGADGTSIWAAATSSPTALHVQLLACMLGRLWTASEATSIWVELVKERRKQIEVKWNDEEPLPFSTVAAAAQSDISRASLAEWDASVRAWLRTADRFNKQRQDKLMDLLDKVNLPINHDTVYSSVMAAWKSAVETMENIIKGMPQAVNDGSCLLALSAWHLYPDITVGESDALPLQFSDPLIQSGGFLTLGLVRPRNGDAHGVFWSLSLAHLNFYGRPVPRKARFDTDSRKISFDQFTQAVYGALLAHWGLQGPLAEHPSRVFVAMRKTIERQCSTGLFNTSYDKDSLKGPRDPSSALTILSKIAAAHLDAQRFPGDIIHKLMALGGRRSSKFIPSTGLRPFLGLGEVEQLLNKLKGPMERVALLRRMACSCIYDPDAYIIRYFDKFNQSVPSGEPAHCGFASAQPRRSLDGMTSVHGQWVPRSYINKYPYPGEVVTEMGATESSHLSSLSTIITMTALSSDGEEVMQDFHLVCGSERSAAIFMQRNATSNTTLHPAIRPLMIEDIEWCLESDFFDPDTLLDLLCADSTPSSLTLRVLSMAHAFYRTLPDAAISTRSLESPLYEAKWAKSLIYSNVDKSYIKFDPLLRPSGFNLSRSLSCVAYLEGGFHLEPEGLERLTCDPWDFPEDYELKRFTGNVGRSGLTLLVPPKTSMVMEREQSSWRLMSSSEFDGKSTNAFTKTSMHLSFTDYHVPIVQSSDGQEQSNQVFLLESVVSVYDAGRWIGDVDVLKCLTSPLLSHMLDSGCHGSHISHSFPGVLSLETWDDVLDPPLSDCVIRAQGSWLARLAIATIFVEARAEDRGEDRGEDRLELGGIRMAIYSNDTCWECSGPTLSFSDSQLQGRGDHLPTRAAEKMA</sequence>
<dbReference type="eggNOG" id="ENOG502SJYI">
    <property type="taxonomic scope" value="Eukaryota"/>
</dbReference>
<dbReference type="EMBL" id="AFNW01000358">
    <property type="protein sequence ID" value="EKJ69145.1"/>
    <property type="molecule type" value="Genomic_DNA"/>
</dbReference>
<dbReference type="HOGENOM" id="CLU_009290_0_0_1"/>
<dbReference type="Proteomes" id="UP000007978">
    <property type="component" value="Chromosome 1"/>
</dbReference>
<dbReference type="AlphaFoldDB" id="K3VXM2"/>
<proteinExistence type="predicted"/>